<name>A0A158M414_9BORD</name>
<reference evidence="1 2" key="1">
    <citation type="submission" date="2014-03" db="EMBL/GenBank/DDBJ databases">
        <title>Genome sequence of Bordetella holmseii.</title>
        <authorList>
            <person name="Harvill E."/>
            <person name="Goodfield L.L."/>
            <person name="Ivanov Y."/>
            <person name="Meyer J.A."/>
            <person name="Newth C."/>
            <person name="Cassiday P."/>
            <person name="Tondella M.L."/>
            <person name="Liao P."/>
            <person name="Zimmerman J."/>
            <person name="Meert K."/>
            <person name="Wessel D."/>
            <person name="Berger J."/>
            <person name="Dean J.M."/>
            <person name="Holubkov R."/>
            <person name="Burr J."/>
            <person name="Liu T."/>
            <person name="Brinkac L.M."/>
            <person name="Sanka R."/>
            <person name="Kim M."/>
            <person name="Losada L."/>
        </authorList>
    </citation>
    <scope>NUCLEOTIDE SEQUENCE [LARGE SCALE GENOMIC DNA]</scope>
    <source>
        <strain evidence="1 2">CDC-H585-BH</strain>
    </source>
</reference>
<dbReference type="EMBL" id="JFZZ01000082">
    <property type="protein sequence ID" value="KAK90081.1"/>
    <property type="molecule type" value="Genomic_DNA"/>
</dbReference>
<evidence type="ECO:0000313" key="2">
    <source>
        <dbReference type="Proteomes" id="UP000026682"/>
    </source>
</evidence>
<dbReference type="AlphaFoldDB" id="A0A158M414"/>
<comment type="caution">
    <text evidence="1">The sequence shown here is derived from an EMBL/GenBank/DDBJ whole genome shotgun (WGS) entry which is preliminary data.</text>
</comment>
<proteinExistence type="predicted"/>
<dbReference type="Proteomes" id="UP000026682">
    <property type="component" value="Unassembled WGS sequence"/>
</dbReference>
<evidence type="ECO:0000313" key="1">
    <source>
        <dbReference type="EMBL" id="KAK90081.1"/>
    </source>
</evidence>
<organism evidence="1 2">
    <name type="scientific">Bordetella holmesii CDC-H585-BH</name>
    <dbReference type="NCBI Taxonomy" id="1331206"/>
    <lineage>
        <taxon>Bacteria</taxon>
        <taxon>Pseudomonadati</taxon>
        <taxon>Pseudomonadota</taxon>
        <taxon>Betaproteobacteria</taxon>
        <taxon>Burkholderiales</taxon>
        <taxon>Alcaligenaceae</taxon>
        <taxon>Bordetella</taxon>
    </lineage>
</organism>
<gene>
    <name evidence="1" type="ORF">L497_3251</name>
</gene>
<accession>A0A158M414</accession>
<sequence length="39" mass="4581">MVGTPSPWHVTAPEFVRLPRQHSAFFWFIEEYRGMQTGS</sequence>
<protein>
    <submittedName>
        <fullName evidence="1">Uncharacterized protein</fullName>
    </submittedName>
</protein>